<sequence length="176" mass="18990">MKLKLLLALCFTATSVVAAPQLPLLSRTPLPPPSVTTAATDCATSSTLIAARHTITTDPTTSRDGPRSWHPFSWPSDWPFVPHDDDQESVDAAAPTSVTLNERSEVGPGQGVQAVRASQEKEEKDDDDDDLIVVGSRISIVSTANPGPWHPLSWIRGWSIVPSGDEKVLYKTAHDD</sequence>
<keyword evidence="4" id="KW-1185">Reference proteome</keyword>
<proteinExistence type="predicted"/>
<dbReference type="RefSeq" id="XP_040780847.1">
    <property type="nucleotide sequence ID" value="XM_040924993.1"/>
</dbReference>
<organism evidence="3 4">
    <name type="scientific">Cryphonectria parasitica (strain ATCC 38755 / EP155)</name>
    <dbReference type="NCBI Taxonomy" id="660469"/>
    <lineage>
        <taxon>Eukaryota</taxon>
        <taxon>Fungi</taxon>
        <taxon>Dikarya</taxon>
        <taxon>Ascomycota</taxon>
        <taxon>Pezizomycotina</taxon>
        <taxon>Sordariomycetes</taxon>
        <taxon>Sordariomycetidae</taxon>
        <taxon>Diaporthales</taxon>
        <taxon>Cryphonectriaceae</taxon>
        <taxon>Cryphonectria-Endothia species complex</taxon>
        <taxon>Cryphonectria</taxon>
    </lineage>
</organism>
<accession>A0A9P4YBA1</accession>
<comment type="caution">
    <text evidence="3">The sequence shown here is derived from an EMBL/GenBank/DDBJ whole genome shotgun (WGS) entry which is preliminary data.</text>
</comment>
<reference evidence="3" key="1">
    <citation type="journal article" date="2020" name="Phytopathology">
        <title>Genome sequence of the chestnut blight fungus Cryphonectria parasitica EP155: A fundamental resource for an archetypical invasive plant pathogen.</title>
        <authorList>
            <person name="Crouch J.A."/>
            <person name="Dawe A."/>
            <person name="Aerts A."/>
            <person name="Barry K."/>
            <person name="Churchill A.C.L."/>
            <person name="Grimwood J."/>
            <person name="Hillman B."/>
            <person name="Milgroom M.G."/>
            <person name="Pangilinan J."/>
            <person name="Smith M."/>
            <person name="Salamov A."/>
            <person name="Schmutz J."/>
            <person name="Yadav J."/>
            <person name="Grigoriev I.V."/>
            <person name="Nuss D."/>
        </authorList>
    </citation>
    <scope>NUCLEOTIDE SEQUENCE</scope>
    <source>
        <strain evidence="3">EP155</strain>
    </source>
</reference>
<name>A0A9P4YBA1_CRYP1</name>
<dbReference type="GeneID" id="63842122"/>
<evidence type="ECO:0000256" key="2">
    <source>
        <dbReference type="SAM" id="SignalP"/>
    </source>
</evidence>
<feature type="chain" id="PRO_5040255594" evidence="2">
    <location>
        <begin position="19"/>
        <end position="176"/>
    </location>
</feature>
<evidence type="ECO:0000313" key="3">
    <source>
        <dbReference type="EMBL" id="KAF3769886.1"/>
    </source>
</evidence>
<dbReference type="OrthoDB" id="10659880at2759"/>
<gene>
    <name evidence="3" type="ORF">M406DRAFT_66349</name>
</gene>
<evidence type="ECO:0000313" key="4">
    <source>
        <dbReference type="Proteomes" id="UP000803844"/>
    </source>
</evidence>
<protein>
    <submittedName>
        <fullName evidence="3">Uncharacterized protein</fullName>
    </submittedName>
</protein>
<dbReference type="AlphaFoldDB" id="A0A9P4YBA1"/>
<dbReference type="EMBL" id="MU032344">
    <property type="protein sequence ID" value="KAF3769886.1"/>
    <property type="molecule type" value="Genomic_DNA"/>
</dbReference>
<evidence type="ECO:0000256" key="1">
    <source>
        <dbReference type="SAM" id="MobiDB-lite"/>
    </source>
</evidence>
<dbReference type="Proteomes" id="UP000803844">
    <property type="component" value="Unassembled WGS sequence"/>
</dbReference>
<feature type="region of interest" description="Disordered" evidence="1">
    <location>
        <begin position="100"/>
        <end position="128"/>
    </location>
</feature>
<feature type="signal peptide" evidence="2">
    <location>
        <begin position="1"/>
        <end position="18"/>
    </location>
</feature>
<keyword evidence="2" id="KW-0732">Signal</keyword>